<keyword evidence="3" id="KW-1185">Reference proteome</keyword>
<dbReference type="Gene3D" id="3.20.20.140">
    <property type="entry name" value="Metal-dependent hydrolases"/>
    <property type="match status" value="1"/>
</dbReference>
<dbReference type="Gene3D" id="2.30.40.10">
    <property type="entry name" value="Urease, subunit C, domain 1"/>
    <property type="match status" value="1"/>
</dbReference>
<dbReference type="Pfam" id="PF01979">
    <property type="entry name" value="Amidohydro_1"/>
    <property type="match status" value="1"/>
</dbReference>
<keyword evidence="2" id="KW-0378">Hydrolase</keyword>
<evidence type="ECO:0000313" key="3">
    <source>
        <dbReference type="Proteomes" id="UP000244893"/>
    </source>
</evidence>
<sequence length="415" mass="43853">MTSPTPGSLVLERVRPLDETGRFGPATTVVVIDGIIQPEGTPVPDGVVRVDGRGRYLMPGFADCHLHLGCFTDDMFLMGAMTATRWTLEVAANARRVLDMGITLVRDVATSDAGIREGIADGLVPGPTMRVSGPPLSQTGGHSDGYLPSIGREMLGGFLVPEYAGRGDYLVDGVEEMRKAIRRQARAGVDWIKLCTTGGLLSTVRDHPDTSEFTDAEIRTAIEEATRAGIPVTAHAYGGAGLTAAVEAGVRSIEHGMFLDERQADLMAARGAWLVPTLVVVEELAELAAKGLLPASAAARVREVHSRSGRQVEVARAAGVRIAVGSDLVVQGRNLEELALLHDAGMPAPEVLLAATLGGAELMGLADTHGRIAAGYVFDAVLIDDDPLSMRPFRTTRPVSAVFQGGRIIRDEVAA</sequence>
<dbReference type="RefSeq" id="WP_116755105.1">
    <property type="nucleotide sequence ID" value="NZ_JBHUEX010000001.1"/>
</dbReference>
<proteinExistence type="predicted"/>
<dbReference type="InterPro" id="IPR051781">
    <property type="entry name" value="Metallo-dep_Hydrolase"/>
</dbReference>
<gene>
    <name evidence="2" type="ORF">DDQ50_02290</name>
</gene>
<dbReference type="InterPro" id="IPR011059">
    <property type="entry name" value="Metal-dep_hydrolase_composite"/>
</dbReference>
<evidence type="ECO:0000259" key="1">
    <source>
        <dbReference type="Pfam" id="PF01979"/>
    </source>
</evidence>
<name>A0A2V1HW52_9MICO</name>
<reference evidence="2 3" key="1">
    <citation type="submission" date="2018-05" db="EMBL/GenBank/DDBJ databases">
        <title>Amnibacterium sp. M8JJ-5, whole genome shotgun sequence.</title>
        <authorList>
            <person name="Tuo L."/>
        </authorList>
    </citation>
    <scope>NUCLEOTIDE SEQUENCE [LARGE SCALE GENOMIC DNA]</scope>
    <source>
        <strain evidence="2 3">M8JJ-5</strain>
    </source>
</reference>
<dbReference type="SUPFAM" id="SSF51556">
    <property type="entry name" value="Metallo-dependent hydrolases"/>
    <property type="match status" value="1"/>
</dbReference>
<dbReference type="Proteomes" id="UP000244893">
    <property type="component" value="Unassembled WGS sequence"/>
</dbReference>
<accession>A0A2V1HW52</accession>
<dbReference type="EMBL" id="QEOP01000001">
    <property type="protein sequence ID" value="PVZ95369.1"/>
    <property type="molecule type" value="Genomic_DNA"/>
</dbReference>
<feature type="domain" description="Amidohydrolase-related" evidence="1">
    <location>
        <begin position="56"/>
        <end position="408"/>
    </location>
</feature>
<dbReference type="SUPFAM" id="SSF51338">
    <property type="entry name" value="Composite domain of metallo-dependent hydrolases"/>
    <property type="match status" value="1"/>
</dbReference>
<dbReference type="PANTHER" id="PTHR43135:SF3">
    <property type="entry name" value="ALPHA-D-RIBOSE 1-METHYLPHOSPHONATE 5-TRIPHOSPHATE DIPHOSPHATASE"/>
    <property type="match status" value="1"/>
</dbReference>
<evidence type="ECO:0000313" key="2">
    <source>
        <dbReference type="EMBL" id="PVZ95369.1"/>
    </source>
</evidence>
<dbReference type="AlphaFoldDB" id="A0A2V1HW52"/>
<comment type="caution">
    <text evidence="2">The sequence shown here is derived from an EMBL/GenBank/DDBJ whole genome shotgun (WGS) entry which is preliminary data.</text>
</comment>
<protein>
    <submittedName>
        <fullName evidence="2">Amidohydrolase</fullName>
    </submittedName>
</protein>
<dbReference type="CDD" id="cd01299">
    <property type="entry name" value="Met_dep_hydrolase_A"/>
    <property type="match status" value="1"/>
</dbReference>
<dbReference type="PANTHER" id="PTHR43135">
    <property type="entry name" value="ALPHA-D-RIBOSE 1-METHYLPHOSPHONATE 5-TRIPHOSPHATE DIPHOSPHATASE"/>
    <property type="match status" value="1"/>
</dbReference>
<dbReference type="GO" id="GO:0016810">
    <property type="term" value="F:hydrolase activity, acting on carbon-nitrogen (but not peptide) bonds"/>
    <property type="evidence" value="ECO:0007669"/>
    <property type="project" value="InterPro"/>
</dbReference>
<dbReference type="InterPro" id="IPR057744">
    <property type="entry name" value="OTAase-like"/>
</dbReference>
<dbReference type="InterPro" id="IPR006680">
    <property type="entry name" value="Amidohydro-rel"/>
</dbReference>
<dbReference type="OrthoDB" id="3189065at2"/>
<dbReference type="InterPro" id="IPR032466">
    <property type="entry name" value="Metal_Hydrolase"/>
</dbReference>
<organism evidence="2 3">
    <name type="scientific">Amnibacterium flavum</name>
    <dbReference type="NCBI Taxonomy" id="2173173"/>
    <lineage>
        <taxon>Bacteria</taxon>
        <taxon>Bacillati</taxon>
        <taxon>Actinomycetota</taxon>
        <taxon>Actinomycetes</taxon>
        <taxon>Micrococcales</taxon>
        <taxon>Microbacteriaceae</taxon>
        <taxon>Amnibacterium</taxon>
    </lineage>
</organism>